<organism evidence="1 2">
    <name type="scientific">Peterkaempfera bronchialis</name>
    <dbReference type="NCBI Taxonomy" id="2126346"/>
    <lineage>
        <taxon>Bacteria</taxon>
        <taxon>Bacillati</taxon>
        <taxon>Actinomycetota</taxon>
        <taxon>Actinomycetes</taxon>
        <taxon>Kitasatosporales</taxon>
        <taxon>Streptomycetaceae</taxon>
        <taxon>Peterkaempfera</taxon>
    </lineage>
</organism>
<evidence type="ECO:0000313" key="1">
    <source>
        <dbReference type="EMBL" id="AXI76571.1"/>
    </source>
</evidence>
<dbReference type="OrthoDB" id="952780at2"/>
<dbReference type="EMBL" id="CP031264">
    <property type="protein sequence ID" value="AXI76571.1"/>
    <property type="molecule type" value="Genomic_DNA"/>
</dbReference>
<dbReference type="Gene3D" id="1.10.490.110">
    <property type="entry name" value="Uncharacterized conserved protein DUF2267"/>
    <property type="match status" value="1"/>
</dbReference>
<dbReference type="InterPro" id="IPR018727">
    <property type="entry name" value="DUF2267"/>
</dbReference>
<dbReference type="Proteomes" id="UP000249340">
    <property type="component" value="Chromosome"/>
</dbReference>
<keyword evidence="2" id="KW-1185">Reference proteome</keyword>
<accession>A0A345SS66</accession>
<dbReference type="InterPro" id="IPR038282">
    <property type="entry name" value="DUF2267_sf"/>
</dbReference>
<reference evidence="2" key="1">
    <citation type="submission" date="2018-07" db="EMBL/GenBank/DDBJ databases">
        <title>Streptacidiphilus bronchialis DSM 106435 chromosome.</title>
        <authorList>
            <person name="Batra D."/>
            <person name="Gulvik C.A."/>
        </authorList>
    </citation>
    <scope>NUCLEOTIDE SEQUENCE [LARGE SCALE GENOMIC DNA]</scope>
    <source>
        <strain evidence="2">DSM 106435</strain>
    </source>
</reference>
<proteinExistence type="predicted"/>
<sequence>MHYDEFIGEVRARGALPDRRTAERAVRATLETLAERVPVGLAEHIAAQLPPEIAQHLLRVAVTHGPSREERRRGERFGLAGFAGRIAWRAGTTEEMALAEAGAVLDVLDASLAPELMQKLGHVLPHDIRELLPEARAADAPWSSA</sequence>
<protein>
    <submittedName>
        <fullName evidence="1">DUF2267 domain-containing protein</fullName>
    </submittedName>
</protein>
<dbReference type="RefSeq" id="WP_111489719.1">
    <property type="nucleotide sequence ID" value="NZ_CP031264.1"/>
</dbReference>
<evidence type="ECO:0000313" key="2">
    <source>
        <dbReference type="Proteomes" id="UP000249340"/>
    </source>
</evidence>
<dbReference type="AlphaFoldDB" id="A0A345SS66"/>
<dbReference type="Pfam" id="PF10025">
    <property type="entry name" value="DUF2267"/>
    <property type="match status" value="1"/>
</dbReference>
<gene>
    <name evidence="1" type="ORF">C7M71_002880</name>
</gene>
<dbReference type="KEGG" id="stri:C7M71_002880"/>
<name>A0A345SS66_9ACTN</name>